<dbReference type="GO" id="GO:0016747">
    <property type="term" value="F:acyltransferase activity, transferring groups other than amino-acyl groups"/>
    <property type="evidence" value="ECO:0007669"/>
    <property type="project" value="InterPro"/>
</dbReference>
<keyword evidence="1 4" id="KW-0808">Transferase</keyword>
<evidence type="ECO:0000256" key="2">
    <source>
        <dbReference type="ARBA" id="ARBA00023315"/>
    </source>
</evidence>
<evidence type="ECO:0000256" key="1">
    <source>
        <dbReference type="ARBA" id="ARBA00022679"/>
    </source>
</evidence>
<dbReference type="AlphaFoldDB" id="I7ZGQ6"/>
<dbReference type="InterPro" id="IPR050832">
    <property type="entry name" value="Bact_Acetyltransf"/>
</dbReference>
<evidence type="ECO:0000259" key="3">
    <source>
        <dbReference type="PROSITE" id="PS51186"/>
    </source>
</evidence>
<dbReference type="Pfam" id="PF00583">
    <property type="entry name" value="Acetyltransf_1"/>
    <property type="match status" value="1"/>
</dbReference>
<name>I7ZGQ6_9GAMM</name>
<dbReference type="Proteomes" id="UP000003704">
    <property type="component" value="Unassembled WGS sequence"/>
</dbReference>
<dbReference type="SUPFAM" id="SSF55729">
    <property type="entry name" value="Acyl-CoA N-acyltransferases (Nat)"/>
    <property type="match status" value="1"/>
</dbReference>
<dbReference type="Gene3D" id="3.40.630.30">
    <property type="match status" value="1"/>
</dbReference>
<evidence type="ECO:0000313" key="4">
    <source>
        <dbReference type="EMBL" id="EIT70912.1"/>
    </source>
</evidence>
<dbReference type="PANTHER" id="PTHR43877">
    <property type="entry name" value="AMINOALKYLPHOSPHONATE N-ACETYLTRANSFERASE-RELATED-RELATED"/>
    <property type="match status" value="1"/>
</dbReference>
<keyword evidence="2" id="KW-0012">Acyltransferase</keyword>
<dbReference type="PANTHER" id="PTHR43877:SF1">
    <property type="entry name" value="ACETYLTRANSFERASE"/>
    <property type="match status" value="1"/>
</dbReference>
<comment type="caution">
    <text evidence="4">The sequence shown here is derived from an EMBL/GenBank/DDBJ whole genome shotgun (WGS) entry which is preliminary data.</text>
</comment>
<reference evidence="4 5" key="1">
    <citation type="journal article" date="2012" name="J. Bacteriol.">
        <title>Genome Sequence of n-Alkane-Degrading Hydrocarboniphaga effusa Strain AP103T (ATCC BAA-332T).</title>
        <authorList>
            <person name="Chang H.K."/>
            <person name="Zylstra G.J."/>
            <person name="Chae J.C."/>
        </authorList>
    </citation>
    <scope>NUCLEOTIDE SEQUENCE [LARGE SCALE GENOMIC DNA]</scope>
    <source>
        <strain evidence="4 5">AP103</strain>
    </source>
</reference>
<keyword evidence="5" id="KW-1185">Reference proteome</keyword>
<organism evidence="4 5">
    <name type="scientific">Hydrocarboniphaga effusa AP103</name>
    <dbReference type="NCBI Taxonomy" id="1172194"/>
    <lineage>
        <taxon>Bacteria</taxon>
        <taxon>Pseudomonadati</taxon>
        <taxon>Pseudomonadota</taxon>
        <taxon>Gammaproteobacteria</taxon>
        <taxon>Nevskiales</taxon>
        <taxon>Nevskiaceae</taxon>
        <taxon>Hydrocarboniphaga</taxon>
    </lineage>
</organism>
<feature type="domain" description="N-acetyltransferase" evidence="3">
    <location>
        <begin position="1"/>
        <end position="161"/>
    </location>
</feature>
<proteinExistence type="predicted"/>
<protein>
    <submittedName>
        <fullName evidence="4">Acetyltransferase (GNAT) family protein</fullName>
    </submittedName>
</protein>
<dbReference type="EMBL" id="AKGD01000001">
    <property type="protein sequence ID" value="EIT70912.1"/>
    <property type="molecule type" value="Genomic_DNA"/>
</dbReference>
<dbReference type="STRING" id="1172194.WQQ_10490"/>
<dbReference type="CDD" id="cd04301">
    <property type="entry name" value="NAT_SF"/>
    <property type="match status" value="1"/>
</dbReference>
<sequence>MSHRLATLADFEAVYAIYMADEVIPYLGFDPMSRASFLGVMQGLVASRAFYVVEREGRVRGFYRASRGEGRARHVARLGTLAVAPEEQGSGLARSMIEAAIATLYADGVTRIELTVEADNPRAQRFYGKLGFELEGTMRHAYRRSDDSGYVDQLLMARLLSAASPG</sequence>
<evidence type="ECO:0000313" key="5">
    <source>
        <dbReference type="Proteomes" id="UP000003704"/>
    </source>
</evidence>
<dbReference type="RefSeq" id="WP_007184004.1">
    <property type="nucleotide sequence ID" value="NZ_AKGD01000001.1"/>
</dbReference>
<dbReference type="InterPro" id="IPR000182">
    <property type="entry name" value="GNAT_dom"/>
</dbReference>
<gene>
    <name evidence="4" type="ORF">WQQ_10490</name>
</gene>
<dbReference type="InterPro" id="IPR016181">
    <property type="entry name" value="Acyl_CoA_acyltransferase"/>
</dbReference>
<accession>I7ZGQ6</accession>
<dbReference type="PROSITE" id="PS51186">
    <property type="entry name" value="GNAT"/>
    <property type="match status" value="1"/>
</dbReference>